<comment type="caution">
    <text evidence="2">The sequence shown here is derived from an EMBL/GenBank/DDBJ whole genome shotgun (WGS) entry which is preliminary data.</text>
</comment>
<keyword evidence="1" id="KW-0472">Membrane</keyword>
<dbReference type="AlphaFoldDB" id="A0A7C8GQP2"/>
<keyword evidence="1" id="KW-1133">Transmembrane helix</keyword>
<feature type="transmembrane region" description="Helical" evidence="1">
    <location>
        <begin position="419"/>
        <end position="440"/>
    </location>
</feature>
<feature type="transmembrane region" description="Helical" evidence="1">
    <location>
        <begin position="586"/>
        <end position="602"/>
    </location>
</feature>
<evidence type="ECO:0000313" key="2">
    <source>
        <dbReference type="EMBL" id="KAB8126814.1"/>
    </source>
</evidence>
<organism evidence="2 3">
    <name type="scientific">Gracilibacillus oryzae</name>
    <dbReference type="NCBI Taxonomy" id="1672701"/>
    <lineage>
        <taxon>Bacteria</taxon>
        <taxon>Bacillati</taxon>
        <taxon>Bacillota</taxon>
        <taxon>Bacilli</taxon>
        <taxon>Bacillales</taxon>
        <taxon>Bacillaceae</taxon>
        <taxon>Gracilibacillus</taxon>
    </lineage>
</organism>
<dbReference type="EMBL" id="WEID01000100">
    <property type="protein sequence ID" value="KAB8126814.1"/>
    <property type="molecule type" value="Genomic_DNA"/>
</dbReference>
<feature type="transmembrane region" description="Helical" evidence="1">
    <location>
        <begin position="609"/>
        <end position="634"/>
    </location>
</feature>
<keyword evidence="1" id="KW-0812">Transmembrane</keyword>
<feature type="transmembrane region" description="Helical" evidence="1">
    <location>
        <begin position="640"/>
        <end position="660"/>
    </location>
</feature>
<dbReference type="RefSeq" id="WP_153406507.1">
    <property type="nucleotide sequence ID" value="NZ_ML762447.1"/>
</dbReference>
<accession>A0A7C8GQP2</accession>
<sequence>MNLKKGLWIVTIILILAAVPGIMERWNTETNSNTYNMIIPFHEIYELTKEDNIEMGEVLTQLRDAGLTTISFEPDSLSKWEQLDILSKYEVKRLQDIVRFHEDADNLLEDETGFYVTVPEDAYYDEKIQEFFQPTEITIGPERLYFIDELVDAPGANAEGDQEQAEEAEAETEETLDDSSVFDSYLGYNEEIINEVKDYGFEYVLRIENHERTNGQTIQDIINLKDDQLSTLLFSGEEVIGYPDNVKMKNYAAQLEQAGYNFYSIEGTTQLGMPTFAYTNNFDFIRLHSMTVNPDSIAESVNRSVRAVKERNIRSLFIHIPTQNTSKETLEANESLEATLTLLERVPQHMPDQYTLGTPQPFDEIDVPIWSTIAVMLAGMGFVFLALEFIQLMWIRIAGIIVAGILTAGYLVTDMTLMLQAYGLGIAILTAIFATIHAHARKAKPGLKHLMLTYLQSIGISLAGIAIMIGILNGNEFITGFAQFRGVILVYVVPMVVVALWAVIKLVLDDQKHTSENLAKESGKVFLKLANLEVKYSHLIVIAIVGAVIYYYITRTGNAGVAPEFEIVLRQKLEELLYVRPRTKEFLIGFPLFVFGLYVMGQHPKWGRFLLIPGSIGFLSIVNTFSHLHIPVYISLIRTAYSLVLGFLIGLVLILIYRFIYRKVQKLVKAG</sequence>
<feature type="transmembrane region" description="Helical" evidence="1">
    <location>
        <begin position="367"/>
        <end position="387"/>
    </location>
</feature>
<dbReference type="OrthoDB" id="3805529at2"/>
<dbReference type="Pfam" id="PF18949">
    <property type="entry name" value="DUF5693"/>
    <property type="match status" value="1"/>
</dbReference>
<dbReference type="Proteomes" id="UP000480246">
    <property type="component" value="Unassembled WGS sequence"/>
</dbReference>
<keyword evidence="3" id="KW-1185">Reference proteome</keyword>
<evidence type="ECO:0000313" key="3">
    <source>
        <dbReference type="Proteomes" id="UP000480246"/>
    </source>
</evidence>
<feature type="transmembrane region" description="Helical" evidence="1">
    <location>
        <begin position="484"/>
        <end position="508"/>
    </location>
</feature>
<proteinExistence type="predicted"/>
<feature type="transmembrane region" description="Helical" evidence="1">
    <location>
        <begin position="536"/>
        <end position="553"/>
    </location>
</feature>
<reference evidence="2 3" key="1">
    <citation type="submission" date="2019-10" db="EMBL/GenBank/DDBJ databases">
        <title>Gracilibacillus sp. nov. isolated from rice seeds.</title>
        <authorList>
            <person name="He S."/>
        </authorList>
    </citation>
    <scope>NUCLEOTIDE SEQUENCE [LARGE SCALE GENOMIC DNA]</scope>
    <source>
        <strain evidence="2 3">TD8</strain>
    </source>
</reference>
<name>A0A7C8GQP2_9BACI</name>
<feature type="transmembrane region" description="Helical" evidence="1">
    <location>
        <begin position="394"/>
        <end position="413"/>
    </location>
</feature>
<protein>
    <submittedName>
        <fullName evidence="2">Uncharacterized protein</fullName>
    </submittedName>
</protein>
<evidence type="ECO:0000256" key="1">
    <source>
        <dbReference type="SAM" id="Phobius"/>
    </source>
</evidence>
<feature type="transmembrane region" description="Helical" evidence="1">
    <location>
        <begin position="452"/>
        <end position="472"/>
    </location>
</feature>
<gene>
    <name evidence="2" type="ORF">F9U64_19240</name>
</gene>
<dbReference type="InterPro" id="IPR043748">
    <property type="entry name" value="DUF5693"/>
</dbReference>